<dbReference type="EMBL" id="PJKA01000003">
    <property type="protein sequence ID" value="PNC19685.1"/>
    <property type="molecule type" value="Genomic_DNA"/>
</dbReference>
<name>A0A2N8HFZ3_9BACT</name>
<evidence type="ECO:0000313" key="2">
    <source>
        <dbReference type="EMBL" id="PNC19685.1"/>
    </source>
</evidence>
<organism evidence="2 3">
    <name type="scientific">Akkermansia muciniphila</name>
    <dbReference type="NCBI Taxonomy" id="239935"/>
    <lineage>
        <taxon>Bacteria</taxon>
        <taxon>Pseudomonadati</taxon>
        <taxon>Verrucomicrobiota</taxon>
        <taxon>Verrucomicrobiia</taxon>
        <taxon>Verrucomicrobiales</taxon>
        <taxon>Akkermansiaceae</taxon>
        <taxon>Akkermansia</taxon>
    </lineage>
</organism>
<accession>A0A2N8HFZ3</accession>
<dbReference type="InterPro" id="IPR039561">
    <property type="entry name" value="Peptidase_M15C"/>
</dbReference>
<dbReference type="Proteomes" id="UP000236000">
    <property type="component" value="Unassembled WGS sequence"/>
</dbReference>
<dbReference type="Pfam" id="PF13539">
    <property type="entry name" value="Peptidase_M15_4"/>
    <property type="match status" value="1"/>
</dbReference>
<evidence type="ECO:0000259" key="1">
    <source>
        <dbReference type="Pfam" id="PF13539"/>
    </source>
</evidence>
<gene>
    <name evidence="2" type="ORF">CXU22_01340</name>
</gene>
<sequence length="199" mass="22377">MSNCTQRPARRVSPRLRALTLLLVACVILGSQMHGGRHAASGWPTEREVLSGDSIFGQPGEAGSLVTIPLPYPLRPSWSPDTELTSITCHRLIAVPLTRIFQRTLEHYGLERIRELRLDIYGGCFNNRPIRGGSRPSLHAWGIAVDLDPERNTLYMSAPEAAFSGPEYNAFWSIVEKEGAFSLGRERNYDWMHFQFARP</sequence>
<dbReference type="SUPFAM" id="SSF55166">
    <property type="entry name" value="Hedgehog/DD-peptidase"/>
    <property type="match status" value="1"/>
</dbReference>
<comment type="caution">
    <text evidence="2">The sequence shown here is derived from an EMBL/GenBank/DDBJ whole genome shotgun (WGS) entry which is preliminary data.</text>
</comment>
<dbReference type="GO" id="GO:0008233">
    <property type="term" value="F:peptidase activity"/>
    <property type="evidence" value="ECO:0007669"/>
    <property type="project" value="InterPro"/>
</dbReference>
<dbReference type="AlphaFoldDB" id="A0A2N8HFZ3"/>
<feature type="domain" description="Peptidase M15C" evidence="1">
    <location>
        <begin position="132"/>
        <end position="195"/>
    </location>
</feature>
<protein>
    <recommendedName>
        <fullName evidence="1">Peptidase M15C domain-containing protein</fullName>
    </recommendedName>
</protein>
<proteinExistence type="predicted"/>
<dbReference type="RefSeq" id="WP_102711794.1">
    <property type="nucleotide sequence ID" value="NZ_PJKA01000003.1"/>
</dbReference>
<dbReference type="InterPro" id="IPR009045">
    <property type="entry name" value="Zn_M74/Hedgehog-like"/>
</dbReference>
<reference evidence="2 3" key="1">
    <citation type="journal article" date="2017" name="BMC Genomics">
        <title>Genome sequencing of 39 Akkermansia muciniphila isolates reveals its population structure, genomic and functional diverisity, and global distribution in mammalian gut microbiotas.</title>
        <authorList>
            <person name="Guo X."/>
            <person name="Li S."/>
            <person name="Zhang J."/>
            <person name="Wu F."/>
            <person name="Li X."/>
            <person name="Wu D."/>
            <person name="Zhang M."/>
            <person name="Ou Z."/>
            <person name="Jie Z."/>
            <person name="Yan Q."/>
            <person name="Li P."/>
            <person name="Yi J."/>
            <person name="Peng Y."/>
        </authorList>
    </citation>
    <scope>NUCLEOTIDE SEQUENCE [LARGE SCALE GENOMIC DNA]</scope>
    <source>
        <strain evidence="2 3">GP24</strain>
    </source>
</reference>
<evidence type="ECO:0000313" key="3">
    <source>
        <dbReference type="Proteomes" id="UP000236000"/>
    </source>
</evidence>